<dbReference type="GO" id="GO:0032259">
    <property type="term" value="P:methylation"/>
    <property type="evidence" value="ECO:0007669"/>
    <property type="project" value="UniProtKB-KW"/>
</dbReference>
<dbReference type="InterPro" id="IPR029063">
    <property type="entry name" value="SAM-dependent_MTases_sf"/>
</dbReference>
<evidence type="ECO:0000313" key="2">
    <source>
        <dbReference type="EMBL" id="BAY54068.1"/>
    </source>
</evidence>
<evidence type="ECO:0000259" key="1">
    <source>
        <dbReference type="Pfam" id="PF05050"/>
    </source>
</evidence>
<dbReference type="NCBIfam" id="TIGR01444">
    <property type="entry name" value="fkbM_fam"/>
    <property type="match status" value="1"/>
</dbReference>
<keyword evidence="2" id="KW-0808">Transferase</keyword>
<dbReference type="InterPro" id="IPR006342">
    <property type="entry name" value="FkbM_mtfrase"/>
</dbReference>
<name>A0A1Z4JBK4_LEPBY</name>
<dbReference type="EMBL" id="AP018203">
    <property type="protein sequence ID" value="BAY54068.1"/>
    <property type="molecule type" value="Genomic_DNA"/>
</dbReference>
<keyword evidence="2" id="KW-0489">Methyltransferase</keyword>
<dbReference type="SUPFAM" id="SSF53335">
    <property type="entry name" value="S-adenosyl-L-methionine-dependent methyltransferases"/>
    <property type="match status" value="1"/>
</dbReference>
<dbReference type="Proteomes" id="UP000217895">
    <property type="component" value="Chromosome"/>
</dbReference>
<accession>A0A1Z4JBK4</accession>
<reference evidence="2 3" key="1">
    <citation type="submission" date="2017-06" db="EMBL/GenBank/DDBJ databases">
        <title>Genome sequencing of cyanobaciteial culture collection at National Institute for Environmental Studies (NIES).</title>
        <authorList>
            <person name="Hirose Y."/>
            <person name="Shimura Y."/>
            <person name="Fujisawa T."/>
            <person name="Nakamura Y."/>
            <person name="Kawachi M."/>
        </authorList>
    </citation>
    <scope>NUCLEOTIDE SEQUENCE [LARGE SCALE GENOMIC DNA]</scope>
    <source>
        <strain evidence="2 3">NIES-2135</strain>
    </source>
</reference>
<dbReference type="GO" id="GO:0008168">
    <property type="term" value="F:methyltransferase activity"/>
    <property type="evidence" value="ECO:0007669"/>
    <property type="project" value="UniProtKB-KW"/>
</dbReference>
<dbReference type="PANTHER" id="PTHR32026:SF10">
    <property type="entry name" value="METHYLTRANSFERASE-LIKE PROTEIN 24-RELATED"/>
    <property type="match status" value="1"/>
</dbReference>
<gene>
    <name evidence="2" type="ORF">NIES2135_08820</name>
</gene>
<protein>
    <submittedName>
        <fullName evidence="2">FkbM family methyltransferase</fullName>
    </submittedName>
</protein>
<dbReference type="Gene3D" id="3.40.50.150">
    <property type="entry name" value="Vaccinia Virus protein VP39"/>
    <property type="match status" value="1"/>
</dbReference>
<feature type="domain" description="Methyltransferase FkbM" evidence="1">
    <location>
        <begin position="76"/>
        <end position="217"/>
    </location>
</feature>
<dbReference type="InterPro" id="IPR026913">
    <property type="entry name" value="METTL24"/>
</dbReference>
<dbReference type="Pfam" id="PF05050">
    <property type="entry name" value="Methyltransf_21"/>
    <property type="match status" value="1"/>
</dbReference>
<organism evidence="2 3">
    <name type="scientific">Leptolyngbya boryana NIES-2135</name>
    <dbReference type="NCBI Taxonomy" id="1973484"/>
    <lineage>
        <taxon>Bacteria</taxon>
        <taxon>Bacillati</taxon>
        <taxon>Cyanobacteriota</taxon>
        <taxon>Cyanophyceae</taxon>
        <taxon>Leptolyngbyales</taxon>
        <taxon>Leptolyngbyaceae</taxon>
        <taxon>Leptolyngbya group</taxon>
        <taxon>Leptolyngbya</taxon>
    </lineage>
</organism>
<dbReference type="AlphaFoldDB" id="A0A1Z4JBK4"/>
<dbReference type="PANTHER" id="PTHR32026">
    <property type="entry name" value="METHYLTRANSFERASE-LIKE PROTEIN 24"/>
    <property type="match status" value="1"/>
</dbReference>
<sequence length="237" mass="27296">MVTVMNYLLQLRRIGRTLIGKDFFATIDRDYPKQRLGSDYGGWDVMVDRIRPDSIIYSVGVGQDISFDLEMMNRFGVTIHAFDPTPKSIEWVRQQKLTQPFIMHEYGLADFDGTVSFNPPENAQHVSHTLLDRPTTQTNAITVSVKCLETIMRELKHDRIDLLKMDIEGAEYQVIDSLARSQIRPEQLLIEFHHRFPNVGCEKTKQAIRTLQSLRYSLFAASRTGEEFSFVYEGAIC</sequence>
<keyword evidence="3" id="KW-1185">Reference proteome</keyword>
<evidence type="ECO:0000313" key="3">
    <source>
        <dbReference type="Proteomes" id="UP000217895"/>
    </source>
</evidence>
<proteinExistence type="predicted"/>